<dbReference type="InterPro" id="IPR002575">
    <property type="entry name" value="Aminoglycoside_PTrfase"/>
</dbReference>
<dbReference type="PANTHER" id="PTHR21064">
    <property type="entry name" value="AMINOGLYCOSIDE PHOSPHOTRANSFERASE DOMAIN-CONTAINING PROTEIN-RELATED"/>
    <property type="match status" value="1"/>
</dbReference>
<dbReference type="SUPFAM" id="SSF56112">
    <property type="entry name" value="Protein kinase-like (PK-like)"/>
    <property type="match status" value="1"/>
</dbReference>
<reference evidence="3 4" key="1">
    <citation type="submission" date="2023-07" db="EMBL/GenBank/DDBJ databases">
        <title>Genomic Encyclopedia of Type Strains, Phase IV (KMG-IV): sequencing the most valuable type-strain genomes for metagenomic binning, comparative biology and taxonomic classification.</title>
        <authorList>
            <person name="Goeker M."/>
        </authorList>
    </citation>
    <scope>NUCLEOTIDE SEQUENCE [LARGE SCALE GENOMIC DNA]</scope>
    <source>
        <strain evidence="3 4">DSM 22170</strain>
    </source>
</reference>
<keyword evidence="3" id="KW-0808">Transferase</keyword>
<dbReference type="InterPro" id="IPR050249">
    <property type="entry name" value="Pseudomonas-type_ThrB"/>
</dbReference>
<name>A0ABU1J680_9BACL</name>
<dbReference type="Proteomes" id="UP001185028">
    <property type="component" value="Unassembled WGS sequence"/>
</dbReference>
<comment type="caution">
    <text evidence="3">The sequence shown here is derived from an EMBL/GenBank/DDBJ whole genome shotgun (WGS) entry which is preliminary data.</text>
</comment>
<dbReference type="Gene3D" id="3.90.1200.10">
    <property type="match status" value="1"/>
</dbReference>
<organism evidence="3 4">
    <name type="scientific">Paenibacillus hunanensis</name>
    <dbReference type="NCBI Taxonomy" id="539262"/>
    <lineage>
        <taxon>Bacteria</taxon>
        <taxon>Bacillati</taxon>
        <taxon>Bacillota</taxon>
        <taxon>Bacilli</taxon>
        <taxon>Bacillales</taxon>
        <taxon>Paenibacillaceae</taxon>
        <taxon>Paenibacillus</taxon>
    </lineage>
</organism>
<dbReference type="PANTHER" id="PTHR21064:SF6">
    <property type="entry name" value="AMINOGLYCOSIDE PHOSPHOTRANSFERASE DOMAIN-CONTAINING PROTEIN"/>
    <property type="match status" value="1"/>
</dbReference>
<accession>A0ABU1J680</accession>
<evidence type="ECO:0000313" key="3">
    <source>
        <dbReference type="EMBL" id="MDR6246740.1"/>
    </source>
</evidence>
<evidence type="ECO:0000256" key="1">
    <source>
        <dbReference type="ARBA" id="ARBA00038240"/>
    </source>
</evidence>
<evidence type="ECO:0000259" key="2">
    <source>
        <dbReference type="Pfam" id="PF01636"/>
    </source>
</evidence>
<gene>
    <name evidence="3" type="ORF">JOC58_004685</name>
</gene>
<comment type="similarity">
    <text evidence="1">Belongs to the pseudomonas-type ThrB family.</text>
</comment>
<dbReference type="InterPro" id="IPR011009">
    <property type="entry name" value="Kinase-like_dom_sf"/>
</dbReference>
<protein>
    <submittedName>
        <fullName evidence="3">Ser/Thr protein kinase RdoA (MazF antagonist)</fullName>
    </submittedName>
</protein>
<feature type="domain" description="Aminoglycoside phosphotransferase" evidence="2">
    <location>
        <begin position="74"/>
        <end position="276"/>
    </location>
</feature>
<dbReference type="Pfam" id="PF01636">
    <property type="entry name" value="APH"/>
    <property type="match status" value="1"/>
</dbReference>
<sequence length="338" mass="39417">MQMDQLRLLQNAIRAYGIHPDSLTIEQELQSYGKHGDIHFKIRVHHQLYSARFIGYNRYNTDVFITLSDEVLNEQIRFCNYLVDSGVPFMKHVKTQYGEPFTRVHVAGREWRLLLFEWIEGEHITHCTKQIASTFGEFAQHIHTVSTGFESTIFPQLSHLEGYHQFYNMLYSTLEAAVMMPATREILQSYLHEVEHHLHCAKAESFEFIVQSDLNPMNVIWNSEQEIVGLVDFESITYTDRLEALAWLIKWYSRTDGIASHQMSPVVAQALLKGYGIGEMCRPAEYKRLASLVWLTGCLNWNFTSKTIELMENQEEALLQKHIWKSMERGEQLLLLVQ</sequence>
<dbReference type="GO" id="GO:0016301">
    <property type="term" value="F:kinase activity"/>
    <property type="evidence" value="ECO:0007669"/>
    <property type="project" value="UniProtKB-KW"/>
</dbReference>
<dbReference type="EMBL" id="JAVDQH010000039">
    <property type="protein sequence ID" value="MDR6246740.1"/>
    <property type="molecule type" value="Genomic_DNA"/>
</dbReference>
<keyword evidence="4" id="KW-1185">Reference proteome</keyword>
<keyword evidence="3" id="KW-0418">Kinase</keyword>
<proteinExistence type="inferred from homology"/>
<dbReference type="RefSeq" id="WP_188776786.1">
    <property type="nucleotide sequence ID" value="NZ_BMMB01000007.1"/>
</dbReference>
<evidence type="ECO:0000313" key="4">
    <source>
        <dbReference type="Proteomes" id="UP001185028"/>
    </source>
</evidence>